<dbReference type="GO" id="GO:0015031">
    <property type="term" value="P:protein transport"/>
    <property type="evidence" value="ECO:0007669"/>
    <property type="project" value="UniProtKB-KW"/>
</dbReference>
<protein>
    <submittedName>
        <fullName evidence="10">OPT oligopeptide transporter</fullName>
    </submittedName>
</protein>
<feature type="transmembrane region" description="Helical" evidence="9">
    <location>
        <begin position="225"/>
        <end position="244"/>
    </location>
</feature>
<evidence type="ECO:0000256" key="9">
    <source>
        <dbReference type="SAM" id="Phobius"/>
    </source>
</evidence>
<evidence type="ECO:0000313" key="11">
    <source>
        <dbReference type="Proteomes" id="UP000724874"/>
    </source>
</evidence>
<evidence type="ECO:0000256" key="1">
    <source>
        <dbReference type="ARBA" id="ARBA00004141"/>
    </source>
</evidence>
<feature type="transmembrane region" description="Helical" evidence="9">
    <location>
        <begin position="706"/>
        <end position="729"/>
    </location>
</feature>
<comment type="subcellular location">
    <subcellularLocation>
        <location evidence="1">Membrane</location>
        <topology evidence="1">Multi-pass membrane protein</topology>
    </subcellularLocation>
</comment>
<feature type="transmembrane region" description="Helical" evidence="9">
    <location>
        <begin position="668"/>
        <end position="694"/>
    </location>
</feature>
<organism evidence="10 11">
    <name type="scientific">Gymnopilus junonius</name>
    <name type="common">Spectacular rustgill mushroom</name>
    <name type="synonym">Gymnopilus spectabilis subsp. junonius</name>
    <dbReference type="NCBI Taxonomy" id="109634"/>
    <lineage>
        <taxon>Eukaryota</taxon>
        <taxon>Fungi</taxon>
        <taxon>Dikarya</taxon>
        <taxon>Basidiomycota</taxon>
        <taxon>Agaricomycotina</taxon>
        <taxon>Agaricomycetes</taxon>
        <taxon>Agaricomycetidae</taxon>
        <taxon>Agaricales</taxon>
        <taxon>Agaricineae</taxon>
        <taxon>Hymenogastraceae</taxon>
        <taxon>Gymnopilus</taxon>
    </lineage>
</organism>
<feature type="transmembrane region" description="Helical" evidence="9">
    <location>
        <begin position="477"/>
        <end position="506"/>
    </location>
</feature>
<feature type="transmembrane region" description="Helical" evidence="9">
    <location>
        <begin position="92"/>
        <end position="114"/>
    </location>
</feature>
<evidence type="ECO:0000256" key="8">
    <source>
        <dbReference type="ARBA" id="ARBA00023136"/>
    </source>
</evidence>
<keyword evidence="3" id="KW-0813">Transport</keyword>
<evidence type="ECO:0000256" key="3">
    <source>
        <dbReference type="ARBA" id="ARBA00022448"/>
    </source>
</evidence>
<dbReference type="OrthoDB" id="9986677at2759"/>
<sequence>MAAEPGTPPSLDYEKQVSIDEKKDLKQVEVLDEEDGNFGVLESERDIATHVITVQDDPTLNPWTVRAFIIGLGLSTFGGVLAQIYYFKPQTVLVSTMFLAIISYVLGIAMETAIPSRGFFRFLNPQPFNKKENAFIVIMASAAANSALGTEVLAVQRLFYNITPNPGASIFLLFSSQLLGYGIGGLFRNVLLYPSKMLYPSNLPLVSMFDALFKDASGAQKKLRLFWIAFFGIFIWELFPEWIFPCSQAFPSSALQTSPLQTLRGSSEGLMEMKALVCCLSVLTGTGYNPMAIPLRAQFSNLIGYILCMVVFVAVYYNNIWDSKGFAFLSQELFYANGTVYDQLLILNDKLEVDPELLAQQGLPFYAGTWVVQLLTTNLGMGATFAHLLIWNRDDLRSAWVWLTPAELRKSWKKFNWRFWQDDGNRDDEYDNENLDPHYREMLKYPDAPNSWYWVTLLVSVIMALVIIYKTNSTLPWWGFLISVLLATISIVFFGALYAITGLQFIIQPFIQMIGGFIHPGKPMANMYFVLFGYNSVTQAQLLLKDLKIAQYTKLPPRAAFTAQIFGTLLGSILNFVLMNSIIDNQRDILLSVEGTNIWSGQQPQQYNSQAIAWGGLSHELFAIGKRYQFVAWAYLIGFLVPVPFWILHKLWPRLRADYLYTPVICYYIGWLCVGINSSILSYFSIAWVSQWWLRTRYPRWFTKYNYILAAALDGGTQVMVFILSFAVFGASGKSHLFPQWWGANQNGNYDRCVVIDS</sequence>
<keyword evidence="5" id="KW-0571">Peptide transport</keyword>
<dbReference type="EMBL" id="JADNYJ010000024">
    <property type="protein sequence ID" value="KAF8905068.1"/>
    <property type="molecule type" value="Genomic_DNA"/>
</dbReference>
<dbReference type="NCBIfam" id="TIGR00728">
    <property type="entry name" value="OPT_sfam"/>
    <property type="match status" value="1"/>
</dbReference>
<proteinExistence type="inferred from homology"/>
<feature type="transmembrane region" description="Helical" evidence="9">
    <location>
        <begin position="452"/>
        <end position="471"/>
    </location>
</feature>
<evidence type="ECO:0000256" key="7">
    <source>
        <dbReference type="ARBA" id="ARBA00022989"/>
    </source>
</evidence>
<dbReference type="Pfam" id="PF03169">
    <property type="entry name" value="OPT"/>
    <property type="match status" value="1"/>
</dbReference>
<evidence type="ECO:0000256" key="4">
    <source>
        <dbReference type="ARBA" id="ARBA00022692"/>
    </source>
</evidence>
<feature type="transmembrane region" description="Helical" evidence="9">
    <location>
        <begin position="63"/>
        <end position="85"/>
    </location>
</feature>
<dbReference type="GO" id="GO:0016020">
    <property type="term" value="C:membrane"/>
    <property type="evidence" value="ECO:0007669"/>
    <property type="project" value="UniProtKB-SubCell"/>
</dbReference>
<dbReference type="AlphaFoldDB" id="A0A9P5NUF9"/>
<dbReference type="Proteomes" id="UP000724874">
    <property type="component" value="Unassembled WGS sequence"/>
</dbReference>
<feature type="transmembrane region" description="Helical" evidence="9">
    <location>
        <begin position="527"/>
        <end position="544"/>
    </location>
</feature>
<keyword evidence="11" id="KW-1185">Reference proteome</keyword>
<reference evidence="10" key="1">
    <citation type="submission" date="2020-11" db="EMBL/GenBank/DDBJ databases">
        <authorList>
            <consortium name="DOE Joint Genome Institute"/>
            <person name="Ahrendt S."/>
            <person name="Riley R."/>
            <person name="Andreopoulos W."/>
            <person name="LaButti K."/>
            <person name="Pangilinan J."/>
            <person name="Ruiz-duenas F.J."/>
            <person name="Barrasa J.M."/>
            <person name="Sanchez-Garcia M."/>
            <person name="Camarero S."/>
            <person name="Miyauchi S."/>
            <person name="Serrano A."/>
            <person name="Linde D."/>
            <person name="Babiker R."/>
            <person name="Drula E."/>
            <person name="Ayuso-Fernandez I."/>
            <person name="Pacheco R."/>
            <person name="Padilla G."/>
            <person name="Ferreira P."/>
            <person name="Barriuso J."/>
            <person name="Kellner H."/>
            <person name="Castanera R."/>
            <person name="Alfaro M."/>
            <person name="Ramirez L."/>
            <person name="Pisabarro A.G."/>
            <person name="Kuo A."/>
            <person name="Tritt A."/>
            <person name="Lipzen A."/>
            <person name="He G."/>
            <person name="Yan M."/>
            <person name="Ng V."/>
            <person name="Cullen D."/>
            <person name="Martin F."/>
            <person name="Rosso M.-N."/>
            <person name="Henrissat B."/>
            <person name="Hibbett D."/>
            <person name="Martinez A.T."/>
            <person name="Grigoriev I.V."/>
        </authorList>
    </citation>
    <scope>NUCLEOTIDE SEQUENCE</scope>
    <source>
        <strain evidence="10">AH 44721</strain>
    </source>
</reference>
<evidence type="ECO:0000256" key="2">
    <source>
        <dbReference type="ARBA" id="ARBA00008807"/>
    </source>
</evidence>
<keyword evidence="8 9" id="KW-0472">Membrane</keyword>
<accession>A0A9P5NUF9</accession>
<feature type="transmembrane region" description="Helical" evidence="9">
    <location>
        <begin position="134"/>
        <end position="155"/>
    </location>
</feature>
<dbReference type="InterPro" id="IPR004648">
    <property type="entry name" value="Oligpept_transpt"/>
</dbReference>
<feature type="transmembrane region" description="Helical" evidence="9">
    <location>
        <begin position="167"/>
        <end position="191"/>
    </location>
</feature>
<dbReference type="PANTHER" id="PTHR22601">
    <property type="entry name" value="ISP4 LIKE PROTEIN"/>
    <property type="match status" value="1"/>
</dbReference>
<feature type="transmembrane region" description="Helical" evidence="9">
    <location>
        <begin position="370"/>
        <end position="390"/>
    </location>
</feature>
<feature type="transmembrane region" description="Helical" evidence="9">
    <location>
        <begin position="630"/>
        <end position="648"/>
    </location>
</feature>
<comment type="similarity">
    <text evidence="2">Belongs to the oligopeptide OPT transporter family.</text>
</comment>
<dbReference type="GO" id="GO:0035673">
    <property type="term" value="F:oligopeptide transmembrane transporter activity"/>
    <property type="evidence" value="ECO:0007669"/>
    <property type="project" value="InterPro"/>
</dbReference>
<name>A0A9P5NUF9_GYMJU</name>
<keyword evidence="6" id="KW-0653">Protein transport</keyword>
<keyword evidence="4 9" id="KW-0812">Transmembrane</keyword>
<evidence type="ECO:0000256" key="5">
    <source>
        <dbReference type="ARBA" id="ARBA00022856"/>
    </source>
</evidence>
<keyword evidence="7 9" id="KW-1133">Transmembrane helix</keyword>
<gene>
    <name evidence="10" type="ORF">CPB84DRAFT_1845149</name>
</gene>
<evidence type="ECO:0000313" key="10">
    <source>
        <dbReference type="EMBL" id="KAF8905068.1"/>
    </source>
</evidence>
<dbReference type="InterPro" id="IPR004813">
    <property type="entry name" value="OPT"/>
</dbReference>
<comment type="caution">
    <text evidence="10">The sequence shown here is derived from an EMBL/GenBank/DDBJ whole genome shotgun (WGS) entry which is preliminary data.</text>
</comment>
<evidence type="ECO:0000256" key="6">
    <source>
        <dbReference type="ARBA" id="ARBA00022927"/>
    </source>
</evidence>
<feature type="transmembrane region" description="Helical" evidence="9">
    <location>
        <begin position="302"/>
        <end position="320"/>
    </location>
</feature>
<feature type="transmembrane region" description="Helical" evidence="9">
    <location>
        <begin position="559"/>
        <end position="578"/>
    </location>
</feature>